<dbReference type="Proteomes" id="UP000742460">
    <property type="component" value="Unassembled WGS sequence"/>
</dbReference>
<sequence>MSTLQVRDVRPETAEILRRRAEAEGLSLSEYLRIQLDRIAAVPSRTEVLERIAARSAPELGDPVSEVARARAERTGA</sequence>
<reference evidence="1" key="2">
    <citation type="submission" date="2021-09" db="EMBL/GenBank/DDBJ databases">
        <authorList>
            <person name="Gilroy R."/>
        </authorList>
    </citation>
    <scope>NUCLEOTIDE SEQUENCE</scope>
    <source>
        <strain evidence="1">ChiGjej5B5-22894</strain>
    </source>
</reference>
<organism evidence="1 2">
    <name type="scientific">Brachybacterium massiliense</name>
    <dbReference type="NCBI Taxonomy" id="1755098"/>
    <lineage>
        <taxon>Bacteria</taxon>
        <taxon>Bacillati</taxon>
        <taxon>Actinomycetota</taxon>
        <taxon>Actinomycetes</taxon>
        <taxon>Micrococcales</taxon>
        <taxon>Dermabacteraceae</taxon>
        <taxon>Brachybacterium</taxon>
    </lineage>
</organism>
<dbReference type="GO" id="GO:0006355">
    <property type="term" value="P:regulation of DNA-templated transcription"/>
    <property type="evidence" value="ECO:0007669"/>
    <property type="project" value="InterPro"/>
</dbReference>
<dbReference type="SUPFAM" id="SSF47598">
    <property type="entry name" value="Ribbon-helix-helix"/>
    <property type="match status" value="1"/>
</dbReference>
<evidence type="ECO:0008006" key="3">
    <source>
        <dbReference type="Google" id="ProtNLM"/>
    </source>
</evidence>
<proteinExistence type="predicted"/>
<gene>
    <name evidence="1" type="ORF">K8V81_00190</name>
</gene>
<protein>
    <recommendedName>
        <fullName evidence="3">Antitoxin</fullName>
    </recommendedName>
</protein>
<comment type="caution">
    <text evidence="1">The sequence shown here is derived from an EMBL/GenBank/DDBJ whole genome shotgun (WGS) entry which is preliminary data.</text>
</comment>
<evidence type="ECO:0000313" key="2">
    <source>
        <dbReference type="Proteomes" id="UP000742460"/>
    </source>
</evidence>
<name>A0A921MTF3_9MICO</name>
<accession>A0A921MTF3</accession>
<dbReference type="AlphaFoldDB" id="A0A921MTF3"/>
<dbReference type="EMBL" id="DYUE01000007">
    <property type="protein sequence ID" value="HJG90117.1"/>
    <property type="molecule type" value="Genomic_DNA"/>
</dbReference>
<reference evidence="1" key="1">
    <citation type="journal article" date="2021" name="PeerJ">
        <title>Extensive microbial diversity within the chicken gut microbiome revealed by metagenomics and culture.</title>
        <authorList>
            <person name="Gilroy R."/>
            <person name="Ravi A."/>
            <person name="Getino M."/>
            <person name="Pursley I."/>
            <person name="Horton D.L."/>
            <person name="Alikhan N.F."/>
            <person name="Baker D."/>
            <person name="Gharbi K."/>
            <person name="Hall N."/>
            <person name="Watson M."/>
            <person name="Adriaenssens E.M."/>
            <person name="Foster-Nyarko E."/>
            <person name="Jarju S."/>
            <person name="Secka A."/>
            <person name="Antonio M."/>
            <person name="Oren A."/>
            <person name="Chaudhuri R.R."/>
            <person name="La Ragione R."/>
            <person name="Hildebrand F."/>
            <person name="Pallen M.J."/>
        </authorList>
    </citation>
    <scope>NUCLEOTIDE SEQUENCE</scope>
    <source>
        <strain evidence="1">ChiGjej5B5-22894</strain>
    </source>
</reference>
<dbReference type="InterPro" id="IPR010985">
    <property type="entry name" value="Ribbon_hlx_hlx"/>
</dbReference>
<evidence type="ECO:0000313" key="1">
    <source>
        <dbReference type="EMBL" id="HJG90117.1"/>
    </source>
</evidence>